<dbReference type="EMBL" id="CM024796">
    <property type="protein sequence ID" value="KAG8000971.1"/>
    <property type="molecule type" value="Genomic_DNA"/>
</dbReference>
<keyword evidence="2" id="KW-1185">Reference proteome</keyword>
<comment type="caution">
    <text evidence="1">The sequence shown here is derived from an EMBL/GenBank/DDBJ whole genome shotgun (WGS) entry which is preliminary data.</text>
</comment>
<reference evidence="1" key="1">
    <citation type="submission" date="2020-04" db="EMBL/GenBank/DDBJ databases">
        <title>A chromosome-scale assembly and high-density genetic map of the yellow drum (Nibea albiflora) genome.</title>
        <authorList>
            <person name="Xu D."/>
            <person name="Zhang W."/>
            <person name="Chen R."/>
            <person name="Tan P."/>
            <person name="Wang L."/>
            <person name="Song H."/>
            <person name="Tian L."/>
            <person name="Zhu Q."/>
            <person name="Wang B."/>
        </authorList>
    </citation>
    <scope>NUCLEOTIDE SEQUENCE</scope>
    <source>
        <strain evidence="1">ZJHYS-2018</strain>
    </source>
</reference>
<evidence type="ECO:0000313" key="1">
    <source>
        <dbReference type="EMBL" id="KAG8000971.1"/>
    </source>
</evidence>
<dbReference type="Proteomes" id="UP000805704">
    <property type="component" value="Chromosome 8"/>
</dbReference>
<proteinExistence type="predicted"/>
<gene>
    <name evidence="1" type="ORF">GBF38_018358</name>
</gene>
<evidence type="ECO:0000313" key="2">
    <source>
        <dbReference type="Proteomes" id="UP000805704"/>
    </source>
</evidence>
<accession>A0ACB7EG18</accession>
<organism evidence="1 2">
    <name type="scientific">Nibea albiflora</name>
    <name type="common">Yellow drum</name>
    <name type="synonym">Corvina albiflora</name>
    <dbReference type="NCBI Taxonomy" id="240163"/>
    <lineage>
        <taxon>Eukaryota</taxon>
        <taxon>Metazoa</taxon>
        <taxon>Chordata</taxon>
        <taxon>Craniata</taxon>
        <taxon>Vertebrata</taxon>
        <taxon>Euteleostomi</taxon>
        <taxon>Actinopterygii</taxon>
        <taxon>Neopterygii</taxon>
        <taxon>Teleostei</taxon>
        <taxon>Neoteleostei</taxon>
        <taxon>Acanthomorphata</taxon>
        <taxon>Eupercaria</taxon>
        <taxon>Sciaenidae</taxon>
        <taxon>Nibea</taxon>
    </lineage>
</organism>
<name>A0ACB7EG18_NIBAL</name>
<sequence length="337" mass="38114">MVEVDKRTERKMVEVDKRTERKMVEVDVTTERKTMEEDREEDGGSGQEDREEDDGSGQEDREEDRGSGHDNREEEGDGSGQEDREEDGGSGHDNREEDDGSGQEYRAEERSQPGNQDSNQLKIWPIQCQVIELSPKDCQANICIPCLWFGKSKPNMITFLTAFVAELKELEQIGIKWMDSENIEHTSKVHLLLCSSDSVACPLLRNTKQFNGKYGCDFCLHTGGGPYVWETPEPPLRTEMDHFRHAMLATPANPVMGVKGPSPLMELESFKMITGFIPEYQHSVCLGVTKQITSLWLSKHHNDDLYLGGKVSDIDQELLAINPPVEVSERQKILESI</sequence>
<protein>
    <submittedName>
        <fullName evidence="1">Uncharacterized protein</fullName>
    </submittedName>
</protein>